<name>A0ABT0Z301_9FLAO</name>
<sequence length="382" mass="43045">MLEKIIKFRKQLHKHPELSGNERETAKFIEEFVRSNHDTCIITELGGQGLAVVYDLPEEGPSVMIRCELDALPIEEVNEFSHKSKKPGISHKCGHDGHMAIVAGLILKIREKAFNKGKIILLFQPAEETGEGAYKVLNDPKFRELAPDYVFALHNIPGFPVNSIISVQNIFSSTVQSLAIYLTGKQSHASEPENGINPAVSIAEIVKRFNDLNQPDIDKPSFTLFTPVYINLGSKDYGISAGKGEIHFTIRTSTEEVMDSLKEKLIEITGEIVEKHGLQLNIDWCDYFPASRNDEECNNLILRASKEHNYELIQQQHPFRFGEDFGWFSKRTKAAMFGLGAGTNSPSLHHSDYDFPDEIIETGINMFSSIIEMILNKEELIR</sequence>
<evidence type="ECO:0000313" key="3">
    <source>
        <dbReference type="EMBL" id="MCM8570116.1"/>
    </source>
</evidence>
<dbReference type="PANTHER" id="PTHR11014:SF169">
    <property type="entry name" value="CLAN MH, FAMILY M20, PEPTIDASE T-LIKE METALLOPEPTIDASE"/>
    <property type="match status" value="1"/>
</dbReference>
<dbReference type="Proteomes" id="UP001155077">
    <property type="component" value="Unassembled WGS sequence"/>
</dbReference>
<dbReference type="NCBIfam" id="TIGR01891">
    <property type="entry name" value="amidohydrolases"/>
    <property type="match status" value="1"/>
</dbReference>
<keyword evidence="4" id="KW-1185">Reference proteome</keyword>
<organism evidence="3 4">
    <name type="scientific">Gramella jeungdoensis</name>
    <dbReference type="NCBI Taxonomy" id="708091"/>
    <lineage>
        <taxon>Bacteria</taxon>
        <taxon>Pseudomonadati</taxon>
        <taxon>Bacteroidota</taxon>
        <taxon>Flavobacteriia</taxon>
        <taxon>Flavobacteriales</taxon>
        <taxon>Flavobacteriaceae</taxon>
        <taxon>Christiangramia</taxon>
    </lineage>
</organism>
<dbReference type="Gene3D" id="3.40.630.10">
    <property type="entry name" value="Zn peptidases"/>
    <property type="match status" value="1"/>
</dbReference>
<dbReference type="Pfam" id="PF07687">
    <property type="entry name" value="M20_dimer"/>
    <property type="match status" value="1"/>
</dbReference>
<reference evidence="3" key="1">
    <citation type="submission" date="2022-06" db="EMBL/GenBank/DDBJ databases">
        <title>Gramella sediminis sp. nov., isolated from deep-sea sediment of the Indian Ocean.</title>
        <authorList>
            <person name="Yang L."/>
        </authorList>
    </citation>
    <scope>NUCLEOTIDE SEQUENCE</scope>
    <source>
        <strain evidence="3">HMD3159</strain>
    </source>
</reference>
<dbReference type="EMBL" id="JAMSCK010000004">
    <property type="protein sequence ID" value="MCM8570116.1"/>
    <property type="molecule type" value="Genomic_DNA"/>
</dbReference>
<dbReference type="PIRSF" id="PIRSF005962">
    <property type="entry name" value="Pept_M20D_amidohydro"/>
    <property type="match status" value="1"/>
</dbReference>
<feature type="domain" description="Peptidase M20 dimerisation" evidence="2">
    <location>
        <begin position="179"/>
        <end position="272"/>
    </location>
</feature>
<dbReference type="SUPFAM" id="SSF55031">
    <property type="entry name" value="Bacterial exopeptidase dimerisation domain"/>
    <property type="match status" value="1"/>
</dbReference>
<dbReference type="InterPro" id="IPR017439">
    <property type="entry name" value="Amidohydrolase"/>
</dbReference>
<gene>
    <name evidence="3" type="ORF">NE848_12055</name>
</gene>
<accession>A0ABT0Z301</accession>
<dbReference type="InterPro" id="IPR011650">
    <property type="entry name" value="Peptidase_M20_dimer"/>
</dbReference>
<dbReference type="InterPro" id="IPR036264">
    <property type="entry name" value="Bact_exopeptidase_dim_dom"/>
</dbReference>
<dbReference type="PANTHER" id="PTHR11014">
    <property type="entry name" value="PEPTIDASE M20 FAMILY MEMBER"/>
    <property type="match status" value="1"/>
</dbReference>
<dbReference type="Pfam" id="PF01546">
    <property type="entry name" value="Peptidase_M20"/>
    <property type="match status" value="1"/>
</dbReference>
<evidence type="ECO:0000259" key="2">
    <source>
        <dbReference type="Pfam" id="PF07687"/>
    </source>
</evidence>
<dbReference type="SUPFAM" id="SSF53187">
    <property type="entry name" value="Zn-dependent exopeptidases"/>
    <property type="match status" value="1"/>
</dbReference>
<dbReference type="RefSeq" id="WP_252113904.1">
    <property type="nucleotide sequence ID" value="NZ_JAMSCK010000004.1"/>
</dbReference>
<proteinExistence type="predicted"/>
<keyword evidence="1" id="KW-0378">Hydrolase</keyword>
<dbReference type="Gene3D" id="3.30.70.360">
    <property type="match status" value="1"/>
</dbReference>
<evidence type="ECO:0000256" key="1">
    <source>
        <dbReference type="ARBA" id="ARBA00022801"/>
    </source>
</evidence>
<dbReference type="InterPro" id="IPR002933">
    <property type="entry name" value="Peptidase_M20"/>
</dbReference>
<comment type="caution">
    <text evidence="3">The sequence shown here is derived from an EMBL/GenBank/DDBJ whole genome shotgun (WGS) entry which is preliminary data.</text>
</comment>
<evidence type="ECO:0000313" key="4">
    <source>
        <dbReference type="Proteomes" id="UP001155077"/>
    </source>
</evidence>
<protein>
    <submittedName>
        <fullName evidence="3">Amidohydrolase</fullName>
    </submittedName>
</protein>